<keyword evidence="2" id="KW-1185">Reference proteome</keyword>
<dbReference type="Proteomes" id="UP001285908">
    <property type="component" value="Unassembled WGS sequence"/>
</dbReference>
<name>A0AAJ0IHD1_9PEZI</name>
<sequence>MTAGHVFNIMAHIWALSKVRPVRGQVLFQLNNNGEKDINSRTTENLCSDRLISAHKNLDGQFCQLHFSTSPTHDNLLLLVEKTRVNRAAICRYWKWMVKSAGTYTTSQLSSRSESSQTGRRLWLGKSRNRSAWYSGNWFAVLGATRRFRPGKGRDRGAGDRRDRSTDLAASRRLRLGKRWNGSAGNGRDGLPEGGAGDHVERRRLIRPLLVVLIDMPTSHERNWKRWEHEDGANMRARAKQRLGSDC</sequence>
<evidence type="ECO:0000313" key="1">
    <source>
        <dbReference type="EMBL" id="KAK3500430.1"/>
    </source>
</evidence>
<dbReference type="AlphaFoldDB" id="A0AAJ0IHD1"/>
<gene>
    <name evidence="1" type="ORF">B0T23DRAFT_308751</name>
</gene>
<dbReference type="EMBL" id="JAULSX010000001">
    <property type="protein sequence ID" value="KAK3500430.1"/>
    <property type="molecule type" value="Genomic_DNA"/>
</dbReference>
<accession>A0AAJ0IHD1</accession>
<proteinExistence type="predicted"/>
<protein>
    <submittedName>
        <fullName evidence="1">Uncharacterized protein</fullName>
    </submittedName>
</protein>
<reference evidence="1 2" key="1">
    <citation type="journal article" date="2023" name="Mol. Phylogenet. Evol.">
        <title>Genome-scale phylogeny and comparative genomics of the fungal order Sordariales.</title>
        <authorList>
            <person name="Hensen N."/>
            <person name="Bonometti L."/>
            <person name="Westerberg I."/>
            <person name="Brannstrom I.O."/>
            <person name="Guillou S."/>
            <person name="Cros-Aarteil S."/>
            <person name="Calhoun S."/>
            <person name="Haridas S."/>
            <person name="Kuo A."/>
            <person name="Mondo S."/>
            <person name="Pangilinan J."/>
            <person name="Riley R."/>
            <person name="LaButti K."/>
            <person name="Andreopoulos B."/>
            <person name="Lipzen A."/>
            <person name="Chen C."/>
            <person name="Yan M."/>
            <person name="Daum C."/>
            <person name="Ng V."/>
            <person name="Clum A."/>
            <person name="Steindorff A."/>
            <person name="Ohm R.A."/>
            <person name="Martin F."/>
            <person name="Silar P."/>
            <person name="Natvig D.O."/>
            <person name="Lalanne C."/>
            <person name="Gautier V."/>
            <person name="Ament-Velasquez S.L."/>
            <person name="Kruys A."/>
            <person name="Hutchinson M.I."/>
            <person name="Powell A.J."/>
            <person name="Barry K."/>
            <person name="Miller A.N."/>
            <person name="Grigoriev I.V."/>
            <person name="Debuchy R."/>
            <person name="Gladieux P."/>
            <person name="Hiltunen Thoren M."/>
            <person name="Johannesson H."/>
        </authorList>
    </citation>
    <scope>NUCLEOTIDE SEQUENCE [LARGE SCALE GENOMIC DNA]</scope>
    <source>
        <strain evidence="1 2">FGSC 10403</strain>
    </source>
</reference>
<evidence type="ECO:0000313" key="2">
    <source>
        <dbReference type="Proteomes" id="UP001285908"/>
    </source>
</evidence>
<comment type="caution">
    <text evidence="1">The sequence shown here is derived from an EMBL/GenBank/DDBJ whole genome shotgun (WGS) entry which is preliminary data.</text>
</comment>
<organism evidence="1 2">
    <name type="scientific">Neurospora hispaniola</name>
    <dbReference type="NCBI Taxonomy" id="588809"/>
    <lineage>
        <taxon>Eukaryota</taxon>
        <taxon>Fungi</taxon>
        <taxon>Dikarya</taxon>
        <taxon>Ascomycota</taxon>
        <taxon>Pezizomycotina</taxon>
        <taxon>Sordariomycetes</taxon>
        <taxon>Sordariomycetidae</taxon>
        <taxon>Sordariales</taxon>
        <taxon>Sordariaceae</taxon>
        <taxon>Neurospora</taxon>
    </lineage>
</organism>
<dbReference type="RefSeq" id="XP_062698063.1">
    <property type="nucleotide sequence ID" value="XM_062834488.1"/>
</dbReference>
<dbReference type="GeneID" id="87872110"/>